<evidence type="ECO:0000256" key="1">
    <source>
        <dbReference type="ARBA" id="ARBA00022741"/>
    </source>
</evidence>
<dbReference type="Proteomes" id="UP001230188">
    <property type="component" value="Unassembled WGS sequence"/>
</dbReference>
<feature type="compositionally biased region" description="Basic and acidic residues" evidence="8">
    <location>
        <begin position="1213"/>
        <end position="1222"/>
    </location>
</feature>
<keyword evidence="1 6" id="KW-0547">Nucleotide-binding</keyword>
<keyword evidence="5 6" id="KW-0009">Actin-binding</keyword>
<comment type="similarity">
    <text evidence="6">Belongs to the TRAFAC class myosin-kinesin ATPase superfamily. Myosin family.</text>
</comment>
<evidence type="ECO:0000256" key="2">
    <source>
        <dbReference type="ARBA" id="ARBA00022840"/>
    </source>
</evidence>
<dbReference type="Gene3D" id="1.20.58.530">
    <property type="match status" value="1"/>
</dbReference>
<dbReference type="PANTHER" id="PTHR13140:SF845">
    <property type="entry name" value="MYOSIN-LIKE PROTEIN"/>
    <property type="match status" value="1"/>
</dbReference>
<dbReference type="GO" id="GO:0005737">
    <property type="term" value="C:cytoplasm"/>
    <property type="evidence" value="ECO:0007669"/>
    <property type="project" value="TreeGrafter"/>
</dbReference>
<dbReference type="GO" id="GO:0000146">
    <property type="term" value="F:microfilament motor activity"/>
    <property type="evidence" value="ECO:0007669"/>
    <property type="project" value="TreeGrafter"/>
</dbReference>
<keyword evidence="2 6" id="KW-0067">ATP-binding</keyword>
<name>A0AAD7ULL7_9STRA</name>
<dbReference type="Pfam" id="PF00063">
    <property type="entry name" value="Myosin_head"/>
    <property type="match status" value="1"/>
</dbReference>
<dbReference type="GO" id="GO:0007015">
    <property type="term" value="P:actin filament organization"/>
    <property type="evidence" value="ECO:0007669"/>
    <property type="project" value="TreeGrafter"/>
</dbReference>
<sequence>MVPEGGVRDEGEDYFWVADAGLSWVACRLVQRRADGGATLATPSGRQIVVHRLHSLEPVEASDVSTQTMDDLADLASVSEGAVLYQLGARYDEGRIYTQAGQVLLALRPKEESLLYSNDLKRRALILIDSDWGAQPEPHPYATAAAAWSRATRSPQSLVIAGESGSGKTTTRARILEWMAFAAPGDLDALPAAARVLDAFGSAKTPRNQVASMFGMITTITIARRRATSYRFEYVLFEARRARRGGQSFRAFYAAGRRRDARTALRLGENHAYLLDPVGSSRPNDDSAALLLADVERDLESLGYARDDIAEIFRIVAAVVHAGDVEFVDEGDGCGVSEASRKSLEWSTLLSGLGDAEALARALTGNGNWPPERASAARDALACALYEAVFAEGLVGRINRRDDDDDDVGLSVVGGEGSAATTIAVVDSPGFKTEEPDLDALCANFANEKLQHHFATVVLDGELAIYAAEGIAVSPPNIRTDDAASLVRLFEATLVPALGRAASDADFVAIFAAAARETDRCERVSDLLFSVDHFVVGGGTKVCYDSAGWREQNANEGLSIEGRSLAAKSASGIVRRFFSREEQKTQTARLRRASADLERLDAAVRGTRSRFIRCIRPGLKEGLDNPVVLAQLVAAGVFGALRVQRAPVGGYRARFHFGDFARRFGGLCATSLFPNEGDERVVAKAVRDDLLEEEVVVSADDVFVGKTRVLVRRRALARLEELRVSAARPFARRLQRWWRGRLAVIALFGSRREARDRERFARQARERERARIARDAAEREVRQVLAEVGAMGFEDELARVLRSDAFAAFEAAAAATREIERRAGAAISISRVARALVAKARARRLALLDALRAAASGAEDPVDLEKVKARCDAETSTARPRVRKDAAVRVALVAVDARLAACLAARDLRRDLRAALVFEKDPGSIDDAKRRRLEALERLARRIDDGSLLLDLVPHAEVEAVSRAADLATRQSAAKSALARAIDELEGRRDPTARADALMAALDAALAVDDFRHADADCARLVDAARKALDRLGPLLAARRALRRAVELASPRALRAALDRRAPFAIVYGAAVLGRELRVAKALLYDLLPTVLVDDVSGRETLDEEDFLAGTCESVPADAVLPPRVFSACSAARFEEEYDSSSYGRRKRSNRDEDLLRALLPRRRERDEALRVYGWVRAHATWRDNSAAAARRRLCLLDETTAARRIVRDAIARRRRRERENSTKQPRNGGGGGKRSSLESRVDDLKHEYPGMTTDELGSVEAFRRRCDQSTRASASLRARLDDRARRLDDTLTSMLSEYQTFTARHSRPQVWR</sequence>
<dbReference type="InterPro" id="IPR036961">
    <property type="entry name" value="Kinesin_motor_dom_sf"/>
</dbReference>
<dbReference type="Gene3D" id="3.40.850.10">
    <property type="entry name" value="Kinesin motor domain"/>
    <property type="match status" value="1"/>
</dbReference>
<dbReference type="Gene3D" id="1.20.5.4820">
    <property type="match status" value="1"/>
</dbReference>
<feature type="binding site" evidence="6">
    <location>
        <begin position="162"/>
        <end position="169"/>
    </location>
    <ligand>
        <name>ATP</name>
        <dbReference type="ChEBI" id="CHEBI:30616"/>
    </ligand>
</feature>
<evidence type="ECO:0000313" key="10">
    <source>
        <dbReference type="EMBL" id="KAJ8611673.1"/>
    </source>
</evidence>
<dbReference type="SMART" id="SM00242">
    <property type="entry name" value="MYSc"/>
    <property type="match status" value="1"/>
</dbReference>
<proteinExistence type="inferred from homology"/>
<keyword evidence="3 6" id="KW-0518">Myosin</keyword>
<dbReference type="CDD" id="cd00124">
    <property type="entry name" value="MYSc"/>
    <property type="match status" value="1"/>
</dbReference>
<evidence type="ECO:0000256" key="8">
    <source>
        <dbReference type="SAM" id="MobiDB-lite"/>
    </source>
</evidence>
<dbReference type="PANTHER" id="PTHR13140">
    <property type="entry name" value="MYOSIN"/>
    <property type="match status" value="1"/>
</dbReference>
<protein>
    <recommendedName>
        <fullName evidence="9">Myosin motor domain-containing protein</fullName>
    </recommendedName>
</protein>
<dbReference type="Gene3D" id="1.10.10.820">
    <property type="match status" value="1"/>
</dbReference>
<dbReference type="GO" id="GO:0051015">
    <property type="term" value="F:actin filament binding"/>
    <property type="evidence" value="ECO:0007669"/>
    <property type="project" value="TreeGrafter"/>
</dbReference>
<evidence type="ECO:0000256" key="7">
    <source>
        <dbReference type="SAM" id="Coils"/>
    </source>
</evidence>
<dbReference type="PRINTS" id="PR00193">
    <property type="entry name" value="MYOSINHEAVY"/>
</dbReference>
<dbReference type="GO" id="GO:0016020">
    <property type="term" value="C:membrane"/>
    <property type="evidence" value="ECO:0007669"/>
    <property type="project" value="TreeGrafter"/>
</dbReference>
<evidence type="ECO:0000259" key="9">
    <source>
        <dbReference type="PROSITE" id="PS51456"/>
    </source>
</evidence>
<keyword evidence="7" id="KW-0175">Coiled coil</keyword>
<reference evidence="10" key="1">
    <citation type="submission" date="2023-01" db="EMBL/GenBank/DDBJ databases">
        <title>Metagenome sequencing of chrysophaentin producing Chrysophaeum taylorii.</title>
        <authorList>
            <person name="Davison J."/>
            <person name="Bewley C."/>
        </authorList>
    </citation>
    <scope>NUCLEOTIDE SEQUENCE</scope>
    <source>
        <strain evidence="10">NIES-1699</strain>
    </source>
</reference>
<organism evidence="10 11">
    <name type="scientific">Chrysophaeum taylorii</name>
    <dbReference type="NCBI Taxonomy" id="2483200"/>
    <lineage>
        <taxon>Eukaryota</taxon>
        <taxon>Sar</taxon>
        <taxon>Stramenopiles</taxon>
        <taxon>Ochrophyta</taxon>
        <taxon>Pelagophyceae</taxon>
        <taxon>Pelagomonadales</taxon>
        <taxon>Pelagomonadaceae</taxon>
        <taxon>Chrysophaeum</taxon>
    </lineage>
</organism>
<accession>A0AAD7ULL7</accession>
<dbReference type="GO" id="GO:0016459">
    <property type="term" value="C:myosin complex"/>
    <property type="evidence" value="ECO:0007669"/>
    <property type="project" value="UniProtKB-KW"/>
</dbReference>
<dbReference type="PROSITE" id="PS51456">
    <property type="entry name" value="MYOSIN_MOTOR"/>
    <property type="match status" value="1"/>
</dbReference>
<comment type="caution">
    <text evidence="10">The sequence shown here is derived from an EMBL/GenBank/DDBJ whole genome shotgun (WGS) entry which is preliminary data.</text>
</comment>
<comment type="caution">
    <text evidence="6">Lacks conserved residue(s) required for the propagation of feature annotation.</text>
</comment>
<keyword evidence="11" id="KW-1185">Reference proteome</keyword>
<keyword evidence="4 6" id="KW-0505">Motor protein</keyword>
<dbReference type="EMBL" id="JAQMWT010000066">
    <property type="protein sequence ID" value="KAJ8611673.1"/>
    <property type="molecule type" value="Genomic_DNA"/>
</dbReference>
<dbReference type="InterPro" id="IPR027417">
    <property type="entry name" value="P-loop_NTPase"/>
</dbReference>
<evidence type="ECO:0000256" key="5">
    <source>
        <dbReference type="ARBA" id="ARBA00023203"/>
    </source>
</evidence>
<evidence type="ECO:0000256" key="4">
    <source>
        <dbReference type="ARBA" id="ARBA00023175"/>
    </source>
</evidence>
<dbReference type="GO" id="GO:0005524">
    <property type="term" value="F:ATP binding"/>
    <property type="evidence" value="ECO:0007669"/>
    <property type="project" value="UniProtKB-UniRule"/>
</dbReference>
<evidence type="ECO:0000256" key="3">
    <source>
        <dbReference type="ARBA" id="ARBA00023123"/>
    </source>
</evidence>
<feature type="coiled-coil region" evidence="7">
    <location>
        <begin position="760"/>
        <end position="787"/>
    </location>
</feature>
<evidence type="ECO:0000256" key="6">
    <source>
        <dbReference type="PROSITE-ProRule" id="PRU00782"/>
    </source>
</evidence>
<evidence type="ECO:0000313" key="11">
    <source>
        <dbReference type="Proteomes" id="UP001230188"/>
    </source>
</evidence>
<gene>
    <name evidence="10" type="ORF">CTAYLR_007903</name>
</gene>
<dbReference type="Gene3D" id="1.20.120.720">
    <property type="entry name" value="Myosin VI head, motor domain, U50 subdomain"/>
    <property type="match status" value="1"/>
</dbReference>
<feature type="domain" description="Myosin motor" evidence="9">
    <location>
        <begin position="67"/>
        <end position="499"/>
    </location>
</feature>
<dbReference type="SUPFAM" id="SSF52540">
    <property type="entry name" value="P-loop containing nucleoside triphosphate hydrolases"/>
    <property type="match status" value="1"/>
</dbReference>
<dbReference type="InterPro" id="IPR001609">
    <property type="entry name" value="Myosin_head_motor_dom-like"/>
</dbReference>
<feature type="region of interest" description="Disordered" evidence="8">
    <location>
        <begin position="1213"/>
        <end position="1242"/>
    </location>
</feature>